<evidence type="ECO:0000256" key="1">
    <source>
        <dbReference type="SAM" id="MobiDB-lite"/>
    </source>
</evidence>
<keyword evidence="3" id="KW-1185">Reference proteome</keyword>
<proteinExistence type="predicted"/>
<accession>A0A1Y2H9S6</accession>
<feature type="region of interest" description="Disordered" evidence="1">
    <location>
        <begin position="112"/>
        <end position="137"/>
    </location>
</feature>
<dbReference type="AlphaFoldDB" id="A0A1Y2H9S6"/>
<name>A0A1Y2H9S6_9FUNG</name>
<organism evidence="2 3">
    <name type="scientific">Catenaria anguillulae PL171</name>
    <dbReference type="NCBI Taxonomy" id="765915"/>
    <lineage>
        <taxon>Eukaryota</taxon>
        <taxon>Fungi</taxon>
        <taxon>Fungi incertae sedis</taxon>
        <taxon>Blastocladiomycota</taxon>
        <taxon>Blastocladiomycetes</taxon>
        <taxon>Blastocladiales</taxon>
        <taxon>Catenariaceae</taxon>
        <taxon>Catenaria</taxon>
    </lineage>
</organism>
<gene>
    <name evidence="2" type="ORF">BCR44DRAFT_1442429</name>
</gene>
<protein>
    <submittedName>
        <fullName evidence="2">Uncharacterized protein</fullName>
    </submittedName>
</protein>
<evidence type="ECO:0000313" key="2">
    <source>
        <dbReference type="EMBL" id="ORZ31336.1"/>
    </source>
</evidence>
<comment type="caution">
    <text evidence="2">The sequence shown here is derived from an EMBL/GenBank/DDBJ whole genome shotgun (WGS) entry which is preliminary data.</text>
</comment>
<reference evidence="2 3" key="1">
    <citation type="submission" date="2016-07" db="EMBL/GenBank/DDBJ databases">
        <title>Pervasive Adenine N6-methylation of Active Genes in Fungi.</title>
        <authorList>
            <consortium name="DOE Joint Genome Institute"/>
            <person name="Mondo S.J."/>
            <person name="Dannebaum R.O."/>
            <person name="Kuo R.C."/>
            <person name="Labutti K."/>
            <person name="Haridas S."/>
            <person name="Kuo A."/>
            <person name="Salamov A."/>
            <person name="Ahrendt S.R."/>
            <person name="Lipzen A."/>
            <person name="Sullivan W."/>
            <person name="Andreopoulos W.B."/>
            <person name="Clum A."/>
            <person name="Lindquist E."/>
            <person name="Daum C."/>
            <person name="Ramamoorthy G.K."/>
            <person name="Gryganskyi A."/>
            <person name="Culley D."/>
            <person name="Magnuson J.K."/>
            <person name="James T.Y."/>
            <person name="O'Malley M.A."/>
            <person name="Stajich J.E."/>
            <person name="Spatafora J.W."/>
            <person name="Visel A."/>
            <person name="Grigoriev I.V."/>
        </authorList>
    </citation>
    <scope>NUCLEOTIDE SEQUENCE [LARGE SCALE GENOMIC DNA]</scope>
    <source>
        <strain evidence="2 3">PL171</strain>
    </source>
</reference>
<evidence type="ECO:0000313" key="3">
    <source>
        <dbReference type="Proteomes" id="UP000193411"/>
    </source>
</evidence>
<feature type="non-terminal residue" evidence="2">
    <location>
        <position position="1"/>
    </location>
</feature>
<sequence>LAQEQKLSRTLQSRNTAFRSAWWTYLPTRTIYLSQVPRTPISLPAYPTITHHARSPSTPPRASRPDATLATRCFNGGRRLFNDIGTLADACAAATTSPTLYRAGLGPRHCPDLDPHARARQPNARRRGRAARVPDTSGAVDTRHAACRGPRVCRGGCNAQTQVSGRRRCKGVGAKRRDVEEARKEGKRKFDEWMRSRGEGWARKPVRVVWPGSSVSA</sequence>
<dbReference type="Proteomes" id="UP000193411">
    <property type="component" value="Unassembled WGS sequence"/>
</dbReference>
<dbReference type="EMBL" id="MCFL01000061">
    <property type="protein sequence ID" value="ORZ31336.1"/>
    <property type="molecule type" value="Genomic_DNA"/>
</dbReference>